<dbReference type="Proteomes" id="UP000593846">
    <property type="component" value="Chromosome"/>
</dbReference>
<organism evidence="1 2">
    <name type="scientific">Anabaenopsis elenkinii CCIBt3563</name>
    <dbReference type="NCBI Taxonomy" id="2779889"/>
    <lineage>
        <taxon>Bacteria</taxon>
        <taxon>Bacillati</taxon>
        <taxon>Cyanobacteriota</taxon>
        <taxon>Cyanophyceae</taxon>
        <taxon>Nostocales</taxon>
        <taxon>Nodulariaceae</taxon>
        <taxon>Anabaenopsis</taxon>
    </lineage>
</organism>
<evidence type="ECO:0000313" key="1">
    <source>
        <dbReference type="EMBL" id="QOV22774.1"/>
    </source>
</evidence>
<dbReference type="EMBL" id="CP063311">
    <property type="protein sequence ID" value="QOV22774.1"/>
    <property type="molecule type" value="Genomic_DNA"/>
</dbReference>
<dbReference type="AlphaFoldDB" id="A0A7S6RD69"/>
<dbReference type="RefSeq" id="WP_200988391.1">
    <property type="nucleotide sequence ID" value="NZ_CP063311.1"/>
</dbReference>
<accession>A0A7S6RD69</accession>
<proteinExistence type="predicted"/>
<reference evidence="2" key="1">
    <citation type="submission" date="2020-10" db="EMBL/GenBank/DDBJ databases">
        <title>Genome-based taxonomic classification of the species Anabaenopsis elenkinii.</title>
        <authorList>
            <person name="Delbaje E."/>
            <person name="Andreote A.P.D."/>
            <person name="Pellegrinetti T.A."/>
            <person name="Cruz R.B."/>
            <person name="Branco L.H.Z."/>
            <person name="Fiore M.F."/>
        </authorList>
    </citation>
    <scope>NUCLEOTIDE SEQUENCE [LARGE SCALE GENOMIC DNA]</scope>
    <source>
        <strain evidence="2">CCIBt3563</strain>
    </source>
</reference>
<dbReference type="KEGG" id="aee:IM676_19410"/>
<evidence type="ECO:0000313" key="2">
    <source>
        <dbReference type="Proteomes" id="UP000593846"/>
    </source>
</evidence>
<keyword evidence="2" id="KW-1185">Reference proteome</keyword>
<sequence length="67" mass="7825">MAKNLRAKIKEMSIESQIKIEERAQELIALELTRQKLRKEKLKIRKAIQLKQGKVIILKKISNNVSI</sequence>
<gene>
    <name evidence="1" type="ORF">IM676_19410</name>
</gene>
<protein>
    <submittedName>
        <fullName evidence="1">Uncharacterized protein</fullName>
    </submittedName>
</protein>
<name>A0A7S6RD69_9CYAN</name>